<reference evidence="6 7" key="1">
    <citation type="journal article" date="2015" name="Genome Announc.">
        <title>Complete Genome Sequence of Bartonella ancashensis Strain 20.00, Isolated from the Blood of a Patient with Verruga Peruana.</title>
        <authorList>
            <person name="Hang J."/>
            <person name="Mullins K.E."/>
            <person name="Clifford R.J."/>
            <person name="Onmus-Leone F."/>
            <person name="Yang Y."/>
            <person name="Jiang J."/>
            <person name="Leguia M."/>
            <person name="Kasper M.R."/>
            <person name="Maguina C."/>
            <person name="Lesho E.P."/>
            <person name="Jarman R.G."/>
            <person name="Richards A.L."/>
            <person name="Blazes D."/>
        </authorList>
    </citation>
    <scope>NUCLEOTIDE SEQUENCE [LARGE SCALE GENOMIC DNA]</scope>
    <source>
        <strain evidence="6 7">20.00</strain>
    </source>
</reference>
<feature type="domain" description="Thioredoxin" evidence="5">
    <location>
        <begin position="89"/>
        <end position="274"/>
    </location>
</feature>
<protein>
    <submittedName>
        <fullName evidence="6">Outer membrane protein</fullName>
    </submittedName>
</protein>
<dbReference type="InterPro" id="IPR036249">
    <property type="entry name" value="Thioredoxin-like_sf"/>
</dbReference>
<dbReference type="RefSeq" id="WP_053944327.1">
    <property type="nucleotide sequence ID" value="NZ_CP010401.1"/>
</dbReference>
<evidence type="ECO:0000256" key="3">
    <source>
        <dbReference type="ARBA" id="ARBA00023157"/>
    </source>
</evidence>
<evidence type="ECO:0000313" key="6">
    <source>
        <dbReference type="EMBL" id="ALE03836.1"/>
    </source>
</evidence>
<keyword evidence="7" id="KW-1185">Reference proteome</keyword>
<evidence type="ECO:0000256" key="1">
    <source>
        <dbReference type="ARBA" id="ARBA00022729"/>
    </source>
</evidence>
<evidence type="ECO:0000259" key="5">
    <source>
        <dbReference type="PROSITE" id="PS51352"/>
    </source>
</evidence>
<organism evidence="6 7">
    <name type="scientific">Bartonella ancashensis</name>
    <dbReference type="NCBI Taxonomy" id="1318743"/>
    <lineage>
        <taxon>Bacteria</taxon>
        <taxon>Pseudomonadati</taxon>
        <taxon>Pseudomonadota</taxon>
        <taxon>Alphaproteobacteria</taxon>
        <taxon>Hyphomicrobiales</taxon>
        <taxon>Bartonellaceae</taxon>
        <taxon>Bartonella</taxon>
    </lineage>
</organism>
<dbReference type="GO" id="GO:0015036">
    <property type="term" value="F:disulfide oxidoreductase activity"/>
    <property type="evidence" value="ECO:0007669"/>
    <property type="project" value="UniProtKB-ARBA"/>
</dbReference>
<dbReference type="STRING" id="1318743.PU02_1022"/>
<dbReference type="PROSITE" id="PS51352">
    <property type="entry name" value="THIOREDOXIN_2"/>
    <property type="match status" value="1"/>
</dbReference>
<dbReference type="InterPro" id="IPR001853">
    <property type="entry name" value="DSBA-like_thioredoxin_dom"/>
</dbReference>
<gene>
    <name evidence="6" type="ORF">PU02_1022</name>
</gene>
<dbReference type="Gene3D" id="3.40.30.10">
    <property type="entry name" value="Glutaredoxin"/>
    <property type="match status" value="1"/>
</dbReference>
<dbReference type="OrthoDB" id="9780147at2"/>
<dbReference type="EMBL" id="CP010401">
    <property type="protein sequence ID" value="ALE03836.1"/>
    <property type="molecule type" value="Genomic_DNA"/>
</dbReference>
<dbReference type="SUPFAM" id="SSF52833">
    <property type="entry name" value="Thioredoxin-like"/>
    <property type="match status" value="1"/>
</dbReference>
<dbReference type="Pfam" id="PF01323">
    <property type="entry name" value="DSBA"/>
    <property type="match status" value="1"/>
</dbReference>
<dbReference type="InterPro" id="IPR017937">
    <property type="entry name" value="Thioredoxin_CS"/>
</dbReference>
<dbReference type="AlphaFoldDB" id="A0A0M5KX44"/>
<dbReference type="KEGG" id="banc:PU02_1022"/>
<keyword evidence="4" id="KW-0676">Redox-active center</keyword>
<keyword evidence="3" id="KW-1015">Disulfide bond</keyword>
<dbReference type="PROSITE" id="PS00194">
    <property type="entry name" value="THIOREDOXIN_1"/>
    <property type="match status" value="1"/>
</dbReference>
<dbReference type="Pfam" id="PF18312">
    <property type="entry name" value="ScsC_N"/>
    <property type="match status" value="1"/>
</dbReference>
<accession>A0A0M5KX44</accession>
<dbReference type="PANTHER" id="PTHR13887:SF14">
    <property type="entry name" value="DISULFIDE BOND FORMATION PROTEIN D"/>
    <property type="match status" value="1"/>
</dbReference>
<dbReference type="PATRIC" id="fig|1318743.3.peg.1037"/>
<dbReference type="PANTHER" id="PTHR13887">
    <property type="entry name" value="GLUTATHIONE S-TRANSFERASE KAPPA"/>
    <property type="match status" value="1"/>
</dbReference>
<keyword evidence="1" id="KW-0732">Signal</keyword>
<name>A0A0M5KX44_9HYPH</name>
<proteinExistence type="predicted"/>
<keyword evidence="2" id="KW-0560">Oxidoreductase</keyword>
<sequence>MIYQLQYLVVKSGVVFLVLALLGTSSVLDAKEKNPNSTLKNLEAQILEDPDFLSELSKKIMLNIDNRYIQNTIRNYLLQNPEIMIEMQLILQKKVDKQNITSLKEEIFHSPHDAIIGNPNGKIVLVEFFDYNCGYCKRSYSNIASLIKKYPDLKMIIKDLPILGPDSMAAHAVAYAFRKQFPHKYAQFHEKLVRDKGRTNEEKAMKIAISLGANEQSLRRIMQNSNLKEIFKENIQISSALNITGTPSYIIGDTVFVGAVENADLEKIIENVQGDVSFN</sequence>
<dbReference type="CDD" id="cd03023">
    <property type="entry name" value="DsbA_Com1_like"/>
    <property type="match status" value="1"/>
</dbReference>
<evidence type="ECO:0000256" key="2">
    <source>
        <dbReference type="ARBA" id="ARBA00023002"/>
    </source>
</evidence>
<dbReference type="Proteomes" id="UP000057213">
    <property type="component" value="Chromosome"/>
</dbReference>
<evidence type="ECO:0000256" key="4">
    <source>
        <dbReference type="ARBA" id="ARBA00023284"/>
    </source>
</evidence>
<dbReference type="InterPro" id="IPR041205">
    <property type="entry name" value="ScsC_N"/>
</dbReference>
<dbReference type="InterPro" id="IPR013766">
    <property type="entry name" value="Thioredoxin_domain"/>
</dbReference>
<evidence type="ECO:0000313" key="7">
    <source>
        <dbReference type="Proteomes" id="UP000057213"/>
    </source>
</evidence>